<keyword evidence="4 7" id="KW-0812">Transmembrane</keyword>
<comment type="subcellular location">
    <subcellularLocation>
        <location evidence="1">Cell membrane</location>
        <topology evidence="1">Multi-pass membrane protein</topology>
    </subcellularLocation>
</comment>
<reference evidence="9 10" key="1">
    <citation type="submission" date="2020-10" db="EMBL/GenBank/DDBJ databases">
        <title>Sequencing the genomes of 1000 actinobacteria strains.</title>
        <authorList>
            <person name="Klenk H.-P."/>
        </authorList>
    </citation>
    <scope>NUCLEOTIDE SEQUENCE [LARGE SCALE GENOMIC DNA]</scope>
    <source>
        <strain evidence="9 10">DSM 46744</strain>
    </source>
</reference>
<evidence type="ECO:0000256" key="4">
    <source>
        <dbReference type="ARBA" id="ARBA00022692"/>
    </source>
</evidence>
<evidence type="ECO:0000259" key="8">
    <source>
        <dbReference type="Pfam" id="PF03176"/>
    </source>
</evidence>
<dbReference type="EMBL" id="JADBDZ010000001">
    <property type="protein sequence ID" value="MBE1534370.1"/>
    <property type="molecule type" value="Genomic_DNA"/>
</dbReference>
<evidence type="ECO:0000256" key="6">
    <source>
        <dbReference type="ARBA" id="ARBA00023136"/>
    </source>
</evidence>
<dbReference type="InterPro" id="IPR004869">
    <property type="entry name" value="MMPL_dom"/>
</dbReference>
<evidence type="ECO:0000256" key="2">
    <source>
        <dbReference type="ARBA" id="ARBA00010157"/>
    </source>
</evidence>
<feature type="transmembrane region" description="Helical" evidence="7">
    <location>
        <begin position="308"/>
        <end position="331"/>
    </location>
</feature>
<name>A0ABR9JUY5_9ACTN</name>
<feature type="transmembrane region" description="Helical" evidence="7">
    <location>
        <begin position="181"/>
        <end position="200"/>
    </location>
</feature>
<keyword evidence="10" id="KW-1185">Reference proteome</keyword>
<comment type="similarity">
    <text evidence="2">Belongs to the resistance-nodulation-cell division (RND) (TC 2.A.6) family. MmpL subfamily.</text>
</comment>
<protein>
    <submittedName>
        <fullName evidence="9">RND superfamily putative drug exporter</fullName>
    </submittedName>
</protein>
<feature type="domain" description="Membrane transport protein MMPL" evidence="8">
    <location>
        <begin position="396"/>
        <end position="688"/>
    </location>
</feature>
<proteinExistence type="inferred from homology"/>
<feature type="transmembrane region" description="Helical" evidence="7">
    <location>
        <begin position="541"/>
        <end position="559"/>
    </location>
</feature>
<keyword evidence="3" id="KW-1003">Cell membrane</keyword>
<evidence type="ECO:0000256" key="3">
    <source>
        <dbReference type="ARBA" id="ARBA00022475"/>
    </source>
</evidence>
<feature type="transmembrane region" description="Helical" evidence="7">
    <location>
        <begin position="205"/>
        <end position="225"/>
    </location>
</feature>
<feature type="transmembrane region" description="Helical" evidence="7">
    <location>
        <begin position="514"/>
        <end position="534"/>
    </location>
</feature>
<keyword evidence="5 7" id="KW-1133">Transmembrane helix</keyword>
<dbReference type="RefSeq" id="WP_192760757.1">
    <property type="nucleotide sequence ID" value="NZ_JADBDZ010000001.1"/>
</dbReference>
<evidence type="ECO:0000256" key="1">
    <source>
        <dbReference type="ARBA" id="ARBA00004651"/>
    </source>
</evidence>
<feature type="transmembrane region" description="Helical" evidence="7">
    <location>
        <begin position="365"/>
        <end position="383"/>
    </location>
</feature>
<sequence length="719" mass="74355">MFDRWGRWVDRRRRWVLAVAGAALVFAGVWGTGVFGSLSPSGGFDTPGSESDRAATIAERDLGRDAADVVVLYSGGTTVDDPAYRTAVEAALAGLPEDKVTSTATYWTTRAPQFVSADRTGTYAVLRLAGADDAEREESYEAVKDGLTEVGGGLTAQVGGAVATNVAINDRVSQDIARAEMISLPVLLVLLVLIFGGLVAASLPLLVGGLAILGSFTALHVLTYMTDVSIFAVNITTFLGLGLAIDYGLFMVGRFREEIGRRNRADALAATMATAGRTVAVSGVTVAVSLSGLLLFDQTFLRSMGYGGIATVFVCMIGALTVLPALLAVLGPRVNALSFRRRGKTGGRGEGWWGRLAHSVMRRPVIYAVATVALLLALGAPFLRINWGGVDAAVLPADAQARVVAEALESDFPGSSTNPVEAVVTGAADRAAVQAYGDRLGALDGVTGAAVTGTSGGTTRIALSYTADPNSDEARDLVGRVRDVPPPAGADVHVGGATATVVDQLASVGATLPWVGLLVGGATFALLFLAFGSVVLPLKAIVMNALSLAATFGVVVLIFQDGNLSGVLDFTATGAIAPAMPILMLAMLFGISMDYEVFLLSRVREQYDLTGSNTAAVAAGVQRTGAIITSAALLFIVVIGAFATSGITFIKMTGVGMVVAILVDATVVRALLVPAAMRLLGRANWWAPGPLARFYGRYGIKEGDAPPAGPQVAPPVPVR</sequence>
<gene>
    <name evidence="9" type="ORF">H4W34_004203</name>
</gene>
<feature type="transmembrane region" description="Helical" evidence="7">
    <location>
        <begin position="579"/>
        <end position="600"/>
    </location>
</feature>
<dbReference type="InterPro" id="IPR050545">
    <property type="entry name" value="Mycobact_MmpL"/>
</dbReference>
<feature type="domain" description="Membrane transport protein MMPL" evidence="8">
    <location>
        <begin position="55"/>
        <end position="365"/>
    </location>
</feature>
<evidence type="ECO:0000256" key="7">
    <source>
        <dbReference type="SAM" id="Phobius"/>
    </source>
</evidence>
<feature type="transmembrane region" description="Helical" evidence="7">
    <location>
        <begin position="231"/>
        <end position="253"/>
    </location>
</feature>
<organism evidence="9 10">
    <name type="scientific">Actinomadura algeriensis</name>
    <dbReference type="NCBI Taxonomy" id="1679523"/>
    <lineage>
        <taxon>Bacteria</taxon>
        <taxon>Bacillati</taxon>
        <taxon>Actinomycetota</taxon>
        <taxon>Actinomycetes</taxon>
        <taxon>Streptosporangiales</taxon>
        <taxon>Thermomonosporaceae</taxon>
        <taxon>Actinomadura</taxon>
    </lineage>
</organism>
<dbReference type="Proteomes" id="UP000627838">
    <property type="component" value="Unassembled WGS sequence"/>
</dbReference>
<dbReference type="Pfam" id="PF03176">
    <property type="entry name" value="MMPL"/>
    <property type="match status" value="2"/>
</dbReference>
<evidence type="ECO:0000256" key="5">
    <source>
        <dbReference type="ARBA" id="ARBA00022989"/>
    </source>
</evidence>
<feature type="transmembrane region" description="Helical" evidence="7">
    <location>
        <begin position="274"/>
        <end position="296"/>
    </location>
</feature>
<keyword evidence="6 7" id="KW-0472">Membrane</keyword>
<accession>A0ABR9JUY5</accession>
<dbReference type="PANTHER" id="PTHR33406:SF11">
    <property type="entry name" value="MEMBRANE PROTEIN SCO6666-RELATED"/>
    <property type="match status" value="1"/>
</dbReference>
<feature type="transmembrane region" description="Helical" evidence="7">
    <location>
        <begin position="649"/>
        <end position="672"/>
    </location>
</feature>
<feature type="transmembrane region" description="Helical" evidence="7">
    <location>
        <begin position="621"/>
        <end position="643"/>
    </location>
</feature>
<evidence type="ECO:0000313" key="9">
    <source>
        <dbReference type="EMBL" id="MBE1534370.1"/>
    </source>
</evidence>
<dbReference type="Gene3D" id="1.20.1640.10">
    <property type="entry name" value="Multidrug efflux transporter AcrB transmembrane domain"/>
    <property type="match status" value="2"/>
</dbReference>
<dbReference type="PANTHER" id="PTHR33406">
    <property type="entry name" value="MEMBRANE PROTEIN MJ1562-RELATED"/>
    <property type="match status" value="1"/>
</dbReference>
<comment type="caution">
    <text evidence="9">The sequence shown here is derived from an EMBL/GenBank/DDBJ whole genome shotgun (WGS) entry which is preliminary data.</text>
</comment>
<evidence type="ECO:0000313" key="10">
    <source>
        <dbReference type="Proteomes" id="UP000627838"/>
    </source>
</evidence>
<dbReference type="SUPFAM" id="SSF82866">
    <property type="entry name" value="Multidrug efflux transporter AcrB transmembrane domain"/>
    <property type="match status" value="2"/>
</dbReference>